<dbReference type="AlphaFoldDB" id="H8IAN3"/>
<proteinExistence type="predicted"/>
<dbReference type="HOGENOM" id="CLU_3163100_0_0_2"/>
<gene>
    <name evidence="1" type="ordered locus">Mtc_1376</name>
</gene>
<dbReference type="EMBL" id="CP003243">
    <property type="protein sequence ID" value="AFD00130.1"/>
    <property type="molecule type" value="Genomic_DNA"/>
</dbReference>
<organism evidence="1 2">
    <name type="scientific">Methanocella conradii (strain DSM 24694 / JCM 17849 / CGMCC 1.5162 / HZ254)</name>
    <dbReference type="NCBI Taxonomy" id="1041930"/>
    <lineage>
        <taxon>Archaea</taxon>
        <taxon>Methanobacteriati</taxon>
        <taxon>Methanobacteriota</taxon>
        <taxon>Stenosarchaea group</taxon>
        <taxon>Methanomicrobia</taxon>
        <taxon>Methanocellales</taxon>
        <taxon>Methanocellaceae</taxon>
        <taxon>Methanocella</taxon>
    </lineage>
</organism>
<accession>H8IAN3</accession>
<evidence type="ECO:0000313" key="2">
    <source>
        <dbReference type="Proteomes" id="UP000005233"/>
    </source>
</evidence>
<sequence length="47" mass="4894">MVGRLGLGRLVAALVGRLGRLGLGRLVAALVGRLVVVDHTMPGYARL</sequence>
<keyword evidence="2" id="KW-1185">Reference proteome</keyword>
<dbReference type="KEGG" id="mez:Mtc_1376"/>
<name>H8IAN3_METCZ</name>
<dbReference type="Proteomes" id="UP000005233">
    <property type="component" value="Chromosome"/>
</dbReference>
<protein>
    <submittedName>
        <fullName evidence="1">Uncharacterized protein</fullName>
    </submittedName>
</protein>
<evidence type="ECO:0000313" key="1">
    <source>
        <dbReference type="EMBL" id="AFD00130.1"/>
    </source>
</evidence>
<reference evidence="1 2" key="1">
    <citation type="journal article" date="2012" name="J. Bacteriol.">
        <title>Complete genome sequence of a thermophilic methanogen, Methanocella conradii HZ254, isolated from Chinese rice field soil.</title>
        <authorList>
            <person name="Lu Z."/>
            <person name="Lu Y."/>
        </authorList>
    </citation>
    <scope>NUCLEOTIDE SEQUENCE [LARGE SCALE GENOMIC DNA]</scope>
    <source>
        <strain evidence="2">DSM 24694 / JCM 17849 / CGMCC 1.5162 / HZ254</strain>
    </source>
</reference>